<protein>
    <recommendedName>
        <fullName evidence="2">Reverse transcriptase Ty1/copia-type domain-containing protein</fullName>
    </recommendedName>
</protein>
<feature type="region of interest" description="Disordered" evidence="1">
    <location>
        <begin position="105"/>
        <end position="150"/>
    </location>
</feature>
<feature type="region of interest" description="Disordered" evidence="1">
    <location>
        <begin position="46"/>
        <end position="77"/>
    </location>
</feature>
<proteinExistence type="predicted"/>
<feature type="compositionally biased region" description="Low complexity" evidence="1">
    <location>
        <begin position="46"/>
        <end position="59"/>
    </location>
</feature>
<sequence>MRSDQSDEKRPQRDQNDEGAQEEHAEEQHENETALLVADLETQTTLTSTQLLQAPLTSLRNDNDTDENNTEATVTERMQREINRAAAIERMNNRFNQTGRYVEALEESPLSPEEVGAQDSEKAGADEVEPSEETGAQYLEDEPSEETGAQYPEEEVTFVPPEEQPLFHDETEGQLENDSLNISDSSSLVYERDDVALAHVAKERQLLCSVPRRIGRFALAKFLENAYRDNRKYWWRYVPEKLQNTADVHRYMHLMLGNQTFNVLLNQMTAKSGIKKHGELAIAALVKELSHNLHEKDVIEGRMFNELTQEQREKALRAIALIKEKRDGRLKGRVVADGRPQREWTDPDSVYSPTVSCEGMILSLGIDAHEKRFVSVCDIDGAYLHAFMDEFVLMVFEGDLADMLVKACPMYAKYLHVTKSGKKLLYVRLKRALYGCIKSAMLWWLMLSEFLIKDGFELNPYDSCVANKTLSCGTQITICWYVDDLKISSKNEQAVHDIIKKLEDRFGEMRKSFGKKHTYLGMEVEFCDDGSVRLSVPDHIKECIEDFSEDLGRSVANPASKKLFHVDPAAERLPEPKRKLLHSLVQKLLWVTKRCRPDIMVPIAFLTGRVQKASVEDWEKLRRVLSYLNNTIDMPLTIKINDLTIVKTWVDVAFAVHKDFKSHTGIPRSLS</sequence>
<dbReference type="Pfam" id="PF07727">
    <property type="entry name" value="RVT_2"/>
    <property type="match status" value="1"/>
</dbReference>
<feature type="domain" description="Reverse transcriptase Ty1/copia-type" evidence="2">
    <location>
        <begin position="324"/>
        <end position="548"/>
    </location>
</feature>
<reference evidence="3" key="1">
    <citation type="submission" date="2023-08" db="EMBL/GenBank/DDBJ databases">
        <authorList>
            <person name="Audoor S."/>
            <person name="Bilcke G."/>
        </authorList>
    </citation>
    <scope>NUCLEOTIDE SEQUENCE</scope>
</reference>
<dbReference type="InterPro" id="IPR013103">
    <property type="entry name" value="RVT_2"/>
</dbReference>
<feature type="compositionally biased region" description="Basic and acidic residues" evidence="1">
    <location>
        <begin position="1"/>
        <end position="32"/>
    </location>
</feature>
<evidence type="ECO:0000256" key="1">
    <source>
        <dbReference type="SAM" id="MobiDB-lite"/>
    </source>
</evidence>
<accession>A0AAD2G0Y2</accession>
<evidence type="ECO:0000313" key="3">
    <source>
        <dbReference type="EMBL" id="CAJ1956618.1"/>
    </source>
</evidence>
<evidence type="ECO:0000313" key="4">
    <source>
        <dbReference type="Proteomes" id="UP001295423"/>
    </source>
</evidence>
<feature type="region of interest" description="Disordered" evidence="1">
    <location>
        <begin position="1"/>
        <end position="34"/>
    </location>
</feature>
<organism evidence="3 4">
    <name type="scientific">Cylindrotheca closterium</name>
    <dbReference type="NCBI Taxonomy" id="2856"/>
    <lineage>
        <taxon>Eukaryota</taxon>
        <taxon>Sar</taxon>
        <taxon>Stramenopiles</taxon>
        <taxon>Ochrophyta</taxon>
        <taxon>Bacillariophyta</taxon>
        <taxon>Bacillariophyceae</taxon>
        <taxon>Bacillariophycidae</taxon>
        <taxon>Bacillariales</taxon>
        <taxon>Bacillariaceae</taxon>
        <taxon>Cylindrotheca</taxon>
    </lineage>
</organism>
<dbReference type="AlphaFoldDB" id="A0AAD2G0Y2"/>
<evidence type="ECO:0000259" key="2">
    <source>
        <dbReference type="Pfam" id="PF07727"/>
    </source>
</evidence>
<keyword evidence="4" id="KW-1185">Reference proteome</keyword>
<dbReference type="Proteomes" id="UP001295423">
    <property type="component" value="Unassembled WGS sequence"/>
</dbReference>
<comment type="caution">
    <text evidence="3">The sequence shown here is derived from an EMBL/GenBank/DDBJ whole genome shotgun (WGS) entry which is preliminary data.</text>
</comment>
<dbReference type="SUPFAM" id="SSF56672">
    <property type="entry name" value="DNA/RNA polymerases"/>
    <property type="match status" value="1"/>
</dbReference>
<dbReference type="InterPro" id="IPR043502">
    <property type="entry name" value="DNA/RNA_pol_sf"/>
</dbReference>
<gene>
    <name evidence="3" type="ORF">CYCCA115_LOCUS16320</name>
</gene>
<dbReference type="EMBL" id="CAKOGP040001919">
    <property type="protein sequence ID" value="CAJ1956618.1"/>
    <property type="molecule type" value="Genomic_DNA"/>
</dbReference>
<name>A0AAD2G0Y2_9STRA</name>